<dbReference type="CDD" id="cd02801">
    <property type="entry name" value="DUS_like_FMN"/>
    <property type="match status" value="1"/>
</dbReference>
<sequence length="332" mass="36802">MMQDMTINIGPITLEAPVLLCPMAGVTDLPFRRLVKSFGAGLVTSEMIASQAMIRDHKRTHKMAYAESDEYLMSVQLAGHDPHMMAEAARMNADMGAQIIDINMGCPAKKIVNGYAGSALMQNLDEAGKILVAVVGAVDIPVTLKMRTGWDIANRNAPELARIAEDVGIKMVTVHGRTRNQMYKGVADWRFIRQVKDAVKIPVIANGDIVTCGDATEALRQSGANGVMIGRGVYGKPWFLSQVIHYLKCGEILPDPDLAELKQIVLNHYQAMLDHYGEEVGKKIARKHISWYTKGLRDSAAFRQQVNRVRDARQVREMIHSFFDPLIEEMAA</sequence>
<dbReference type="InterPro" id="IPR013785">
    <property type="entry name" value="Aldolase_TIM"/>
</dbReference>
<keyword evidence="3" id="KW-0820">tRNA-binding</keyword>
<dbReference type="NCBIfam" id="TIGR00737">
    <property type="entry name" value="nifR3_yhdG"/>
    <property type="match status" value="1"/>
</dbReference>
<evidence type="ECO:0000256" key="4">
    <source>
        <dbReference type="ARBA" id="ARBA00022630"/>
    </source>
</evidence>
<dbReference type="GO" id="GO:0000049">
    <property type="term" value="F:tRNA binding"/>
    <property type="evidence" value="ECO:0007669"/>
    <property type="project" value="UniProtKB-KW"/>
</dbReference>
<evidence type="ECO:0000256" key="10">
    <source>
        <dbReference type="ARBA" id="ARBA00048205"/>
    </source>
</evidence>
<dbReference type="Pfam" id="PF01207">
    <property type="entry name" value="Dus"/>
    <property type="match status" value="1"/>
</dbReference>
<dbReference type="InterPro" id="IPR001269">
    <property type="entry name" value="DUS_fam"/>
</dbReference>
<dbReference type="AlphaFoldDB" id="A0A3B0SY85"/>
<keyword evidence="4" id="KW-0285">Flavoprotein</keyword>
<keyword evidence="8" id="KW-0694">RNA-binding</keyword>
<dbReference type="GO" id="GO:0050660">
    <property type="term" value="F:flavin adenine dinucleotide binding"/>
    <property type="evidence" value="ECO:0007669"/>
    <property type="project" value="InterPro"/>
</dbReference>
<dbReference type="PROSITE" id="PS01136">
    <property type="entry name" value="UPF0034"/>
    <property type="match status" value="1"/>
</dbReference>
<evidence type="ECO:0000256" key="1">
    <source>
        <dbReference type="ARBA" id="ARBA00001917"/>
    </source>
</evidence>
<evidence type="ECO:0000313" key="13">
    <source>
        <dbReference type="EMBL" id="VAW07172.1"/>
    </source>
</evidence>
<dbReference type="Gene3D" id="1.10.1200.80">
    <property type="entry name" value="Putative flavin oxidoreducatase, domain 2"/>
    <property type="match status" value="1"/>
</dbReference>
<dbReference type="InterPro" id="IPR018517">
    <property type="entry name" value="tRNA_hU_synthase_CS"/>
</dbReference>
<evidence type="ECO:0000259" key="12">
    <source>
        <dbReference type="Pfam" id="PF01207"/>
    </source>
</evidence>
<feature type="domain" description="DUS-like FMN-binding" evidence="12">
    <location>
        <begin position="20"/>
        <end position="317"/>
    </location>
</feature>
<dbReference type="PANTHER" id="PTHR45846">
    <property type="entry name" value="TRNA-DIHYDROURIDINE(47) SYNTHASE [NAD(P)(+)]-LIKE"/>
    <property type="match status" value="1"/>
</dbReference>
<dbReference type="InterPro" id="IPR035587">
    <property type="entry name" value="DUS-like_FMN-bd"/>
</dbReference>
<dbReference type="GO" id="GO:0017150">
    <property type="term" value="F:tRNA dihydrouridine synthase activity"/>
    <property type="evidence" value="ECO:0007669"/>
    <property type="project" value="InterPro"/>
</dbReference>
<evidence type="ECO:0000256" key="5">
    <source>
        <dbReference type="ARBA" id="ARBA00022643"/>
    </source>
</evidence>
<evidence type="ECO:0000256" key="3">
    <source>
        <dbReference type="ARBA" id="ARBA00022555"/>
    </source>
</evidence>
<keyword evidence="9" id="KW-0560">Oxidoreductase</keyword>
<dbReference type="EMBL" id="UOEJ01000261">
    <property type="protein sequence ID" value="VAW07172.1"/>
    <property type="molecule type" value="Genomic_DNA"/>
</dbReference>
<dbReference type="Gene3D" id="3.20.20.70">
    <property type="entry name" value="Aldolase class I"/>
    <property type="match status" value="1"/>
</dbReference>
<keyword evidence="5" id="KW-0288">FMN</keyword>
<protein>
    <submittedName>
        <fullName evidence="13">tRNA-dihydrouridine synthase DusB</fullName>
    </submittedName>
</protein>
<organism evidence="13">
    <name type="scientific">hydrothermal vent metagenome</name>
    <dbReference type="NCBI Taxonomy" id="652676"/>
    <lineage>
        <taxon>unclassified sequences</taxon>
        <taxon>metagenomes</taxon>
        <taxon>ecological metagenomes</taxon>
    </lineage>
</organism>
<dbReference type="PANTHER" id="PTHR45846:SF1">
    <property type="entry name" value="TRNA-DIHYDROURIDINE(47) SYNTHASE [NAD(P)(+)]-LIKE"/>
    <property type="match status" value="1"/>
</dbReference>
<proteinExistence type="predicted"/>
<name>A0A3B0SY85_9ZZZZ</name>
<accession>A0A3B0SY85</accession>
<evidence type="ECO:0000256" key="2">
    <source>
        <dbReference type="ARBA" id="ARBA00002790"/>
    </source>
</evidence>
<evidence type="ECO:0000256" key="6">
    <source>
        <dbReference type="ARBA" id="ARBA00022694"/>
    </source>
</evidence>
<evidence type="ECO:0000256" key="11">
    <source>
        <dbReference type="ARBA" id="ARBA00048802"/>
    </source>
</evidence>
<reference evidence="13" key="1">
    <citation type="submission" date="2018-06" db="EMBL/GenBank/DDBJ databases">
        <authorList>
            <person name="Zhirakovskaya E."/>
        </authorList>
    </citation>
    <scope>NUCLEOTIDE SEQUENCE</scope>
</reference>
<comment type="catalytic activity">
    <reaction evidence="10">
        <text>a 5,6-dihydrouridine in tRNA + NADP(+) = a uridine in tRNA + NADPH + H(+)</text>
        <dbReference type="Rhea" id="RHEA:23624"/>
        <dbReference type="Rhea" id="RHEA-COMP:13339"/>
        <dbReference type="Rhea" id="RHEA-COMP:13887"/>
        <dbReference type="ChEBI" id="CHEBI:15378"/>
        <dbReference type="ChEBI" id="CHEBI:57783"/>
        <dbReference type="ChEBI" id="CHEBI:58349"/>
        <dbReference type="ChEBI" id="CHEBI:65315"/>
        <dbReference type="ChEBI" id="CHEBI:74443"/>
    </reaction>
</comment>
<comment type="function">
    <text evidence="2">Catalyzes the synthesis of 5,6-dihydrouridine (D), a modified base found in the D-loop of most tRNAs, via the reduction of the C5-C6 double bond in target uridines.</text>
</comment>
<comment type="cofactor">
    <cofactor evidence="1">
        <name>FMN</name>
        <dbReference type="ChEBI" id="CHEBI:58210"/>
    </cofactor>
</comment>
<evidence type="ECO:0000256" key="7">
    <source>
        <dbReference type="ARBA" id="ARBA00022857"/>
    </source>
</evidence>
<comment type="catalytic activity">
    <reaction evidence="11">
        <text>a 5,6-dihydrouridine in tRNA + NAD(+) = a uridine in tRNA + NADH + H(+)</text>
        <dbReference type="Rhea" id="RHEA:54452"/>
        <dbReference type="Rhea" id="RHEA-COMP:13339"/>
        <dbReference type="Rhea" id="RHEA-COMP:13887"/>
        <dbReference type="ChEBI" id="CHEBI:15378"/>
        <dbReference type="ChEBI" id="CHEBI:57540"/>
        <dbReference type="ChEBI" id="CHEBI:57945"/>
        <dbReference type="ChEBI" id="CHEBI:65315"/>
        <dbReference type="ChEBI" id="CHEBI:74443"/>
    </reaction>
</comment>
<dbReference type="InterPro" id="IPR004652">
    <property type="entry name" value="DusB-like"/>
</dbReference>
<dbReference type="PIRSF" id="PIRSF006621">
    <property type="entry name" value="Dus"/>
    <property type="match status" value="1"/>
</dbReference>
<evidence type="ECO:0000256" key="9">
    <source>
        <dbReference type="ARBA" id="ARBA00023002"/>
    </source>
</evidence>
<keyword evidence="7" id="KW-0521">NADP</keyword>
<dbReference type="InterPro" id="IPR024036">
    <property type="entry name" value="tRNA-dHydroUridine_Synthase_C"/>
</dbReference>
<gene>
    <name evidence="13" type="ORF">MNBD_ALPHA01-446</name>
</gene>
<keyword evidence="6" id="KW-0819">tRNA processing</keyword>
<dbReference type="SUPFAM" id="SSF51395">
    <property type="entry name" value="FMN-linked oxidoreductases"/>
    <property type="match status" value="1"/>
</dbReference>
<evidence type="ECO:0000256" key="8">
    <source>
        <dbReference type="ARBA" id="ARBA00022884"/>
    </source>
</evidence>